<dbReference type="Proteomes" id="UP000694425">
    <property type="component" value="Unplaced"/>
</dbReference>
<dbReference type="Gene3D" id="3.30.200.60">
    <property type="entry name" value="Peptidase C65 Otubain, subdomain 1"/>
    <property type="match status" value="1"/>
</dbReference>
<proteinExistence type="inferred from homology"/>
<dbReference type="GO" id="GO:0006508">
    <property type="term" value="P:proteolysis"/>
    <property type="evidence" value="ECO:0007669"/>
    <property type="project" value="UniProtKB-KW"/>
</dbReference>
<reference evidence="9" key="1">
    <citation type="submission" date="2025-08" db="UniProtKB">
        <authorList>
            <consortium name="Ensembl"/>
        </authorList>
    </citation>
    <scope>IDENTIFICATION</scope>
</reference>
<comment type="catalytic activity">
    <reaction evidence="1">
        <text>Thiol-dependent hydrolysis of ester, thioester, amide, peptide and isopeptide bonds formed by the C-terminal Gly of ubiquitin (a 76-residue protein attached to proteins as an intracellular targeting signal).</text>
        <dbReference type="EC" id="3.4.19.12"/>
    </reaction>
</comment>
<dbReference type="FunFam" id="1.20.1300.20:FF:000001">
    <property type="entry name" value="Ubiquitin thioesterase OTUB1"/>
    <property type="match status" value="1"/>
</dbReference>
<keyword evidence="7" id="KW-0788">Thiol protease</keyword>
<dbReference type="InterPro" id="IPR042468">
    <property type="entry name" value="Peptidase_C65_otubain_sub1"/>
</dbReference>
<evidence type="ECO:0000313" key="10">
    <source>
        <dbReference type="Proteomes" id="UP000694425"/>
    </source>
</evidence>
<dbReference type="GO" id="GO:0070536">
    <property type="term" value="P:protein K63-linked deubiquitination"/>
    <property type="evidence" value="ECO:0007669"/>
    <property type="project" value="Ensembl"/>
</dbReference>
<dbReference type="GO" id="GO:2000780">
    <property type="term" value="P:negative regulation of double-strand break repair"/>
    <property type="evidence" value="ECO:0007669"/>
    <property type="project" value="TreeGrafter"/>
</dbReference>
<dbReference type="GeneTree" id="ENSGT00390000006979"/>
<evidence type="ECO:0000313" key="9">
    <source>
        <dbReference type="Ensembl" id="ENSNVIP00000007339.1"/>
    </source>
</evidence>
<dbReference type="GO" id="GO:0035871">
    <property type="term" value="P:protein K11-linked deubiquitination"/>
    <property type="evidence" value="ECO:0007669"/>
    <property type="project" value="Ensembl"/>
</dbReference>
<keyword evidence="5" id="KW-0833">Ubl conjugation pathway</keyword>
<dbReference type="GO" id="GO:0004843">
    <property type="term" value="F:cysteine-type deubiquitinase activity"/>
    <property type="evidence" value="ECO:0007669"/>
    <property type="project" value="UniProtKB-EC"/>
</dbReference>
<dbReference type="InterPro" id="IPR042467">
    <property type="entry name" value="Peptidase_C65_otubain_sub2"/>
</dbReference>
<evidence type="ECO:0000256" key="6">
    <source>
        <dbReference type="ARBA" id="ARBA00022801"/>
    </source>
</evidence>
<evidence type="ECO:0000256" key="1">
    <source>
        <dbReference type="ARBA" id="ARBA00000707"/>
    </source>
</evidence>
<dbReference type="Gene3D" id="1.20.1300.20">
    <property type="entry name" value="Peptidase C65 Otubain, subdomain 2"/>
    <property type="match status" value="1"/>
</dbReference>
<dbReference type="EC" id="3.4.19.12" evidence="3"/>
<reference evidence="9" key="2">
    <citation type="submission" date="2025-09" db="UniProtKB">
        <authorList>
            <consortium name="Ensembl"/>
        </authorList>
    </citation>
    <scope>IDENTIFICATION</scope>
</reference>
<dbReference type="GO" id="GO:0043130">
    <property type="term" value="F:ubiquitin binding"/>
    <property type="evidence" value="ECO:0007669"/>
    <property type="project" value="TreeGrafter"/>
</dbReference>
<accession>A0A8C7AL63</accession>
<keyword evidence="6" id="KW-0378">Hydrolase</keyword>
<keyword evidence="10" id="KW-1185">Reference proteome</keyword>
<dbReference type="SUPFAM" id="SSF54001">
    <property type="entry name" value="Cysteine proteinases"/>
    <property type="match status" value="1"/>
</dbReference>
<dbReference type="GO" id="GO:0071108">
    <property type="term" value="P:protein K48-linked deubiquitination"/>
    <property type="evidence" value="ECO:0007669"/>
    <property type="project" value="Ensembl"/>
</dbReference>
<dbReference type="Pfam" id="PF10275">
    <property type="entry name" value="Peptidase_C65"/>
    <property type="match status" value="1"/>
</dbReference>
<evidence type="ECO:0000256" key="3">
    <source>
        <dbReference type="ARBA" id="ARBA00012759"/>
    </source>
</evidence>
<dbReference type="Ensembl" id="ENSNVIT00000008587.1">
    <property type="protein sequence ID" value="ENSNVIP00000007339.1"/>
    <property type="gene ID" value="ENSNVIG00000005832.1"/>
</dbReference>
<organism evidence="9 10">
    <name type="scientific">Neovison vison</name>
    <name type="common">American mink</name>
    <name type="synonym">Mustela vison</name>
    <dbReference type="NCBI Taxonomy" id="452646"/>
    <lineage>
        <taxon>Eukaryota</taxon>
        <taxon>Metazoa</taxon>
        <taxon>Chordata</taxon>
        <taxon>Craniata</taxon>
        <taxon>Vertebrata</taxon>
        <taxon>Euteleostomi</taxon>
        <taxon>Mammalia</taxon>
        <taxon>Eutheria</taxon>
        <taxon>Laurasiatheria</taxon>
        <taxon>Carnivora</taxon>
        <taxon>Caniformia</taxon>
        <taxon>Musteloidea</taxon>
        <taxon>Mustelidae</taxon>
        <taxon>Mustelinae</taxon>
        <taxon>Neogale</taxon>
    </lineage>
</organism>
<sequence length="260" mass="29682">MCPRVPPRRRKSETSFNLISEKCDILSILRDHPENRIYQRKIQELSKRFTGIRKTKGDGNCFYRALGYSYLESLLGKSREVLKFKERVLQTPNDLLAAGFEEHKFRNFFNAFYSVVELVEKDGSVSSLLKVFNDQSASDQIVQFLRLLTSAFIKNRAEFFRHFIDEEMDIKDFCTHVGPRGLKLWGLSPQPWDLLCNPQLLRLYTLGRTGQSVCGPWGSAVKAPLPSGGLNAIIPSQGTSCRICICNWKNTISKPEIDPT</sequence>
<dbReference type="InterPro" id="IPR003323">
    <property type="entry name" value="OTU_dom"/>
</dbReference>
<evidence type="ECO:0000256" key="4">
    <source>
        <dbReference type="ARBA" id="ARBA00022670"/>
    </source>
</evidence>
<dbReference type="PANTHER" id="PTHR12931">
    <property type="entry name" value="UBIQUITIN THIOLESTERASE PROTEIN OTUB"/>
    <property type="match status" value="1"/>
</dbReference>
<dbReference type="PROSITE" id="PS50802">
    <property type="entry name" value="OTU"/>
    <property type="match status" value="1"/>
</dbReference>
<evidence type="ECO:0000256" key="5">
    <source>
        <dbReference type="ARBA" id="ARBA00022786"/>
    </source>
</evidence>
<dbReference type="PANTHER" id="PTHR12931:SF3">
    <property type="entry name" value="UBIQUITIN THIOESTERASE OTUB2"/>
    <property type="match status" value="1"/>
</dbReference>
<protein>
    <recommendedName>
        <fullName evidence="3">ubiquitinyl hydrolase 1</fullName>
        <ecNumber evidence="3">3.4.19.12</ecNumber>
    </recommendedName>
</protein>
<evidence type="ECO:0000256" key="7">
    <source>
        <dbReference type="ARBA" id="ARBA00022807"/>
    </source>
</evidence>
<dbReference type="InterPro" id="IPR019400">
    <property type="entry name" value="Peptidase_C65_otubain"/>
</dbReference>
<dbReference type="GO" id="GO:0005634">
    <property type="term" value="C:nucleus"/>
    <property type="evidence" value="ECO:0007669"/>
    <property type="project" value="TreeGrafter"/>
</dbReference>
<dbReference type="InterPro" id="IPR038765">
    <property type="entry name" value="Papain-like_cys_pep_sf"/>
</dbReference>
<dbReference type="AlphaFoldDB" id="A0A8C7AL63"/>
<feature type="domain" description="OTU" evidence="8">
    <location>
        <begin position="50"/>
        <end position="260"/>
    </location>
</feature>
<comment type="similarity">
    <text evidence="2">Belongs to the peptidase C65 family.</text>
</comment>
<evidence type="ECO:0000259" key="8">
    <source>
        <dbReference type="PROSITE" id="PS50802"/>
    </source>
</evidence>
<name>A0A8C7AL63_NEOVI</name>
<keyword evidence="4" id="KW-0645">Protease</keyword>
<gene>
    <name evidence="9" type="primary">OTUB2</name>
</gene>
<evidence type="ECO:0000256" key="2">
    <source>
        <dbReference type="ARBA" id="ARBA00006579"/>
    </source>
</evidence>